<feature type="domain" description="EF-hand" evidence="2">
    <location>
        <begin position="135"/>
        <end position="170"/>
    </location>
</feature>
<evidence type="ECO:0000256" key="1">
    <source>
        <dbReference type="ARBA" id="ARBA00022837"/>
    </source>
</evidence>
<dbReference type="EMBL" id="BNJQ01000018">
    <property type="protein sequence ID" value="GHP07732.1"/>
    <property type="molecule type" value="Genomic_DNA"/>
</dbReference>
<sequence length="171" mass="18811">MGVSVSLMRPQYASRVFDIYASSSGDDNDTAEEHVPYRSSADVTLAPFELKCALVATLGYKPTRVELNQVVESARRAGKDGVDRDTFCAYVQARHAAVDPEEWIRAAFRALDETQQGFLDCRRLASLGGRRGANQPVGALADALDALDDDGDGRLTARDVTDHLRRAMHRR</sequence>
<evidence type="ECO:0000259" key="2">
    <source>
        <dbReference type="PROSITE" id="PS50222"/>
    </source>
</evidence>
<dbReference type="Gene3D" id="1.10.238.10">
    <property type="entry name" value="EF-hand"/>
    <property type="match status" value="1"/>
</dbReference>
<dbReference type="InterPro" id="IPR018247">
    <property type="entry name" value="EF_Hand_1_Ca_BS"/>
</dbReference>
<reference evidence="3" key="1">
    <citation type="submission" date="2020-10" db="EMBL/GenBank/DDBJ databases">
        <title>Unveiling of a novel bifunctional photoreceptor, Dualchrome1, isolated from a cosmopolitan green alga.</title>
        <authorList>
            <person name="Suzuki S."/>
            <person name="Kawachi M."/>
        </authorList>
    </citation>
    <scope>NUCLEOTIDE SEQUENCE</scope>
    <source>
        <strain evidence="3">NIES 2893</strain>
    </source>
</reference>
<accession>A0A830HLH8</accession>
<proteinExistence type="predicted"/>
<dbReference type="AlphaFoldDB" id="A0A830HLH8"/>
<gene>
    <name evidence="3" type="ORF">PPROV_000647400</name>
</gene>
<organism evidence="3 4">
    <name type="scientific">Pycnococcus provasolii</name>
    <dbReference type="NCBI Taxonomy" id="41880"/>
    <lineage>
        <taxon>Eukaryota</taxon>
        <taxon>Viridiplantae</taxon>
        <taxon>Chlorophyta</taxon>
        <taxon>Pseudoscourfieldiophyceae</taxon>
        <taxon>Pseudoscourfieldiales</taxon>
        <taxon>Pycnococcaceae</taxon>
        <taxon>Pycnococcus</taxon>
    </lineage>
</organism>
<comment type="caution">
    <text evidence="3">The sequence shown here is derived from an EMBL/GenBank/DDBJ whole genome shotgun (WGS) entry which is preliminary data.</text>
</comment>
<keyword evidence="1" id="KW-0106">Calcium</keyword>
<keyword evidence="4" id="KW-1185">Reference proteome</keyword>
<dbReference type="PROSITE" id="PS00018">
    <property type="entry name" value="EF_HAND_1"/>
    <property type="match status" value="1"/>
</dbReference>
<evidence type="ECO:0000313" key="3">
    <source>
        <dbReference type="EMBL" id="GHP07732.1"/>
    </source>
</evidence>
<evidence type="ECO:0000313" key="4">
    <source>
        <dbReference type="Proteomes" id="UP000660262"/>
    </source>
</evidence>
<protein>
    <recommendedName>
        <fullName evidence="2">EF-hand domain-containing protein</fullName>
    </recommendedName>
</protein>
<name>A0A830HLH8_9CHLO</name>
<dbReference type="SUPFAM" id="SSF47473">
    <property type="entry name" value="EF-hand"/>
    <property type="match status" value="1"/>
</dbReference>
<dbReference type="PROSITE" id="PS50222">
    <property type="entry name" value="EF_HAND_2"/>
    <property type="match status" value="1"/>
</dbReference>
<dbReference type="Proteomes" id="UP000660262">
    <property type="component" value="Unassembled WGS sequence"/>
</dbReference>
<dbReference type="OrthoDB" id="26525at2759"/>
<dbReference type="InterPro" id="IPR011992">
    <property type="entry name" value="EF-hand-dom_pair"/>
</dbReference>
<dbReference type="GO" id="GO:0005509">
    <property type="term" value="F:calcium ion binding"/>
    <property type="evidence" value="ECO:0007669"/>
    <property type="project" value="InterPro"/>
</dbReference>
<dbReference type="InterPro" id="IPR002048">
    <property type="entry name" value="EF_hand_dom"/>
</dbReference>